<protein>
    <recommendedName>
        <fullName evidence="2">Secreted protein</fullName>
    </recommendedName>
</protein>
<evidence type="ECO:0008006" key="2">
    <source>
        <dbReference type="Google" id="ProtNLM"/>
    </source>
</evidence>
<comment type="caution">
    <text evidence="1">The sequence shown here is derived from an EMBL/GenBank/DDBJ whole genome shotgun (WGS) entry which is preliminary data.</text>
</comment>
<evidence type="ECO:0000313" key="1">
    <source>
        <dbReference type="EMBL" id="GAH51751.1"/>
    </source>
</evidence>
<proteinExistence type="predicted"/>
<dbReference type="EMBL" id="BARU01023318">
    <property type="protein sequence ID" value="GAH51751.1"/>
    <property type="molecule type" value="Genomic_DNA"/>
</dbReference>
<dbReference type="AlphaFoldDB" id="X1G1H0"/>
<reference evidence="1" key="1">
    <citation type="journal article" date="2014" name="Front. Microbiol.">
        <title>High frequency of phylogenetically diverse reductive dehalogenase-homologous genes in deep subseafloor sedimentary metagenomes.</title>
        <authorList>
            <person name="Kawai M."/>
            <person name="Futagami T."/>
            <person name="Toyoda A."/>
            <person name="Takaki Y."/>
            <person name="Nishi S."/>
            <person name="Hori S."/>
            <person name="Arai W."/>
            <person name="Tsubouchi T."/>
            <person name="Morono Y."/>
            <person name="Uchiyama I."/>
            <person name="Ito T."/>
            <person name="Fujiyama A."/>
            <person name="Inagaki F."/>
            <person name="Takami H."/>
        </authorList>
    </citation>
    <scope>NUCLEOTIDE SEQUENCE</scope>
    <source>
        <strain evidence="1">Expedition CK06-06</strain>
    </source>
</reference>
<feature type="non-terminal residue" evidence="1">
    <location>
        <position position="36"/>
    </location>
</feature>
<accession>X1G1H0</accession>
<organism evidence="1">
    <name type="scientific">marine sediment metagenome</name>
    <dbReference type="NCBI Taxonomy" id="412755"/>
    <lineage>
        <taxon>unclassified sequences</taxon>
        <taxon>metagenomes</taxon>
        <taxon>ecological metagenomes</taxon>
    </lineage>
</organism>
<name>X1G1H0_9ZZZZ</name>
<gene>
    <name evidence="1" type="ORF">S03H2_37863</name>
</gene>
<sequence length="36" mass="4187">MKKALTIFIFAIVGYTCIFAQTYPFQNTNLSDEKRL</sequence>